<sequence length="64" mass="7748">MKTKQEILERISAIKEDAQLIEEKLTQEFSKLHPDRDFMLLKFLHKEKCCWESAIRELEWALND</sequence>
<protein>
    <submittedName>
        <fullName evidence="1">Uncharacterized protein</fullName>
    </submittedName>
</protein>
<dbReference type="Proteomes" id="UP000583266">
    <property type="component" value="Unassembled WGS sequence"/>
</dbReference>
<organism evidence="1 2">
    <name type="scientific">Chitinophaga fulva</name>
    <dbReference type="NCBI Taxonomy" id="2728842"/>
    <lineage>
        <taxon>Bacteria</taxon>
        <taxon>Pseudomonadati</taxon>
        <taxon>Bacteroidota</taxon>
        <taxon>Chitinophagia</taxon>
        <taxon>Chitinophagales</taxon>
        <taxon>Chitinophagaceae</taxon>
        <taxon>Chitinophaga</taxon>
    </lineage>
</organism>
<accession>A0A848GJ24</accession>
<proteinExistence type="predicted"/>
<gene>
    <name evidence="1" type="ORF">HHL17_11740</name>
</gene>
<evidence type="ECO:0000313" key="2">
    <source>
        <dbReference type="Proteomes" id="UP000583266"/>
    </source>
</evidence>
<evidence type="ECO:0000313" key="1">
    <source>
        <dbReference type="EMBL" id="NML37867.1"/>
    </source>
</evidence>
<dbReference type="EMBL" id="JABBGC010000001">
    <property type="protein sequence ID" value="NML37867.1"/>
    <property type="molecule type" value="Genomic_DNA"/>
</dbReference>
<keyword evidence="2" id="KW-1185">Reference proteome</keyword>
<reference evidence="1 2" key="1">
    <citation type="submission" date="2020-04" db="EMBL/GenBank/DDBJ databases">
        <title>Chitinophaga sp. G-6-1-13 sp. nov., isolated from soil.</title>
        <authorList>
            <person name="Dahal R.H."/>
            <person name="Chaudhary D.K."/>
        </authorList>
    </citation>
    <scope>NUCLEOTIDE SEQUENCE [LARGE SCALE GENOMIC DNA]</scope>
    <source>
        <strain evidence="1 2">G-6-1-13</strain>
    </source>
</reference>
<name>A0A848GJ24_9BACT</name>
<dbReference type="RefSeq" id="WP_169224907.1">
    <property type="nucleotide sequence ID" value="NZ_JABBGC010000001.1"/>
</dbReference>
<comment type="caution">
    <text evidence="1">The sequence shown here is derived from an EMBL/GenBank/DDBJ whole genome shotgun (WGS) entry which is preliminary data.</text>
</comment>
<dbReference type="AlphaFoldDB" id="A0A848GJ24"/>